<accession>A0A9D1SCG3</accession>
<comment type="caution">
    <text evidence="1">The sequence shown here is derived from an EMBL/GenBank/DDBJ whole genome shotgun (WGS) entry which is preliminary data.</text>
</comment>
<dbReference type="AlphaFoldDB" id="A0A9D1SCG3"/>
<reference evidence="1" key="1">
    <citation type="submission" date="2020-10" db="EMBL/GenBank/DDBJ databases">
        <authorList>
            <person name="Gilroy R."/>
        </authorList>
    </citation>
    <scope>NUCLEOTIDE SEQUENCE</scope>
    <source>
        <strain evidence="1">CHK158-818</strain>
    </source>
</reference>
<evidence type="ECO:0000313" key="2">
    <source>
        <dbReference type="Proteomes" id="UP000824112"/>
    </source>
</evidence>
<dbReference type="InterPro" id="IPR024214">
    <property type="entry name" value="DUF3843"/>
</dbReference>
<dbReference type="Proteomes" id="UP000824112">
    <property type="component" value="Unassembled WGS sequence"/>
</dbReference>
<name>A0A9D1SCG3_9BACT</name>
<dbReference type="EMBL" id="DVNA01000037">
    <property type="protein sequence ID" value="HIU54488.1"/>
    <property type="molecule type" value="Genomic_DNA"/>
</dbReference>
<gene>
    <name evidence="1" type="ORF">IAB03_01620</name>
</gene>
<organism evidence="1 2">
    <name type="scientific">Candidatus Gallibacteroides avistercoris</name>
    <dbReference type="NCBI Taxonomy" id="2840833"/>
    <lineage>
        <taxon>Bacteria</taxon>
        <taxon>Pseudomonadati</taxon>
        <taxon>Bacteroidota</taxon>
        <taxon>Bacteroidia</taxon>
        <taxon>Bacteroidales</taxon>
        <taxon>Bacteroidaceae</taxon>
        <taxon>Bacteroidaceae incertae sedis</taxon>
        <taxon>Candidatus Gallibacteroides</taxon>
    </lineage>
</organism>
<reference evidence="1" key="2">
    <citation type="journal article" date="2021" name="PeerJ">
        <title>Extensive microbial diversity within the chicken gut microbiome revealed by metagenomics and culture.</title>
        <authorList>
            <person name="Gilroy R."/>
            <person name="Ravi A."/>
            <person name="Getino M."/>
            <person name="Pursley I."/>
            <person name="Horton D.L."/>
            <person name="Alikhan N.F."/>
            <person name="Baker D."/>
            <person name="Gharbi K."/>
            <person name="Hall N."/>
            <person name="Watson M."/>
            <person name="Adriaenssens E.M."/>
            <person name="Foster-Nyarko E."/>
            <person name="Jarju S."/>
            <person name="Secka A."/>
            <person name="Antonio M."/>
            <person name="Oren A."/>
            <person name="Chaudhuri R.R."/>
            <person name="La Ragione R."/>
            <person name="Hildebrand F."/>
            <person name="Pallen M.J."/>
        </authorList>
    </citation>
    <scope>NUCLEOTIDE SEQUENCE</scope>
    <source>
        <strain evidence="1">CHK158-818</strain>
    </source>
</reference>
<proteinExistence type="predicted"/>
<evidence type="ECO:0000313" key="1">
    <source>
        <dbReference type="EMBL" id="HIU54488.1"/>
    </source>
</evidence>
<dbReference type="Pfam" id="PF12954">
    <property type="entry name" value="DUF3843"/>
    <property type="match status" value="1"/>
</dbReference>
<protein>
    <submittedName>
        <fullName evidence="1">DUF3843 family protein</fullName>
    </submittedName>
</protein>
<sequence length="443" mass="51271">MKKNYQAIYSKDWMAFHPYQASAPTDFYYTQLANRVYAIISESAQTDFSDRLSDNECQVQLSCILTCYFEDVIAQTGMFRAFTRTYSSRFGKPLPFYSVGEEYLPEEINTEDVRFLIWHFLVQMCDGDIPSSPADAGIARLAGKVMELFDAAYETAPENKKLKEYFLVPDNTDLYVLQSKFFWLGTESYLFFSDGIGLQSAIENALQQVKSEDGRMDIPAFVNIMCNDFAYNNVTEFLGLSSAQWLASMLGETHPLYQRLWNLTHKYSGYFLYEGEAETGSNFLHIVSGTRILITAQSMKGFPKELKTDTAITHMSVVKWDDQWWLVGQVNGYKKNEEMMKEVNSREEEKQLFEDLPATPLPENEQMEIFEQEIKKLPENNLSEEQRPLAASWDTVCRTELSRGFIRRMYEEGKLPDFRFPGTDGKQLVDENFDFLMDYFKAD</sequence>